<keyword evidence="1" id="KW-0472">Membrane</keyword>
<organism evidence="2 3">
    <name type="scientific">Chitinophaga barathri</name>
    <dbReference type="NCBI Taxonomy" id="1647451"/>
    <lineage>
        <taxon>Bacteria</taxon>
        <taxon>Pseudomonadati</taxon>
        <taxon>Bacteroidota</taxon>
        <taxon>Chitinophagia</taxon>
        <taxon>Chitinophagales</taxon>
        <taxon>Chitinophagaceae</taxon>
        <taxon>Chitinophaga</taxon>
    </lineage>
</organism>
<evidence type="ECO:0000256" key="1">
    <source>
        <dbReference type="SAM" id="Phobius"/>
    </source>
</evidence>
<protein>
    <recommendedName>
        <fullName evidence="4">DUF3592 domain-containing protein</fullName>
    </recommendedName>
</protein>
<dbReference type="RefSeq" id="WP_120516263.1">
    <property type="nucleotide sequence ID" value="NZ_QXZY01000005.1"/>
</dbReference>
<accession>A0A3N4MCZ8</accession>
<feature type="transmembrane region" description="Helical" evidence="1">
    <location>
        <begin position="110"/>
        <end position="128"/>
    </location>
</feature>
<evidence type="ECO:0000313" key="3">
    <source>
        <dbReference type="Proteomes" id="UP000279089"/>
    </source>
</evidence>
<dbReference type="AlphaFoldDB" id="A0A3N4MCZ8"/>
<gene>
    <name evidence="2" type="ORF">EG028_08955</name>
</gene>
<feature type="transmembrane region" description="Helical" evidence="1">
    <location>
        <begin position="7"/>
        <end position="28"/>
    </location>
</feature>
<keyword evidence="1" id="KW-0812">Transmembrane</keyword>
<evidence type="ECO:0008006" key="4">
    <source>
        <dbReference type="Google" id="ProtNLM"/>
    </source>
</evidence>
<keyword evidence="1" id="KW-1133">Transmembrane helix</keyword>
<proteinExistence type="predicted"/>
<name>A0A3N4MCZ8_9BACT</name>
<dbReference type="EMBL" id="RMBX01000004">
    <property type="protein sequence ID" value="RPD41438.1"/>
    <property type="molecule type" value="Genomic_DNA"/>
</dbReference>
<sequence length="149" mass="16312">MFSNKAAFIVMATGMSLIFLGLFGYFGMETFVRYFGSKTDALVTMPAFNCDDSGRYGGPKIIVDVNGEAYELYISGSECNSGKYDRGKIVKVLIHPLRNDVVMESSHPEIYFGIMVLLLGFSIYAAFLHKESPKVTAPSTPATPSAKPE</sequence>
<reference evidence="3" key="1">
    <citation type="submission" date="2018-11" db="EMBL/GenBank/DDBJ databases">
        <title>Chitinophaga lutea sp.nov., isolate from arsenic contaminated soil.</title>
        <authorList>
            <person name="Zong Y."/>
        </authorList>
    </citation>
    <scope>NUCLEOTIDE SEQUENCE [LARGE SCALE GENOMIC DNA]</scope>
    <source>
        <strain evidence="3">YLT18</strain>
    </source>
</reference>
<dbReference type="Proteomes" id="UP000279089">
    <property type="component" value="Unassembled WGS sequence"/>
</dbReference>
<keyword evidence="3" id="KW-1185">Reference proteome</keyword>
<evidence type="ECO:0000313" key="2">
    <source>
        <dbReference type="EMBL" id="RPD41438.1"/>
    </source>
</evidence>
<comment type="caution">
    <text evidence="2">The sequence shown here is derived from an EMBL/GenBank/DDBJ whole genome shotgun (WGS) entry which is preliminary data.</text>
</comment>